<reference evidence="2" key="1">
    <citation type="submission" date="2022-01" db="EMBL/GenBank/DDBJ databases">
        <authorList>
            <person name="King R."/>
        </authorList>
    </citation>
    <scope>NUCLEOTIDE SEQUENCE</scope>
</reference>
<dbReference type="OrthoDB" id="3247158at2759"/>
<feature type="region of interest" description="Disordered" evidence="1">
    <location>
        <begin position="410"/>
        <end position="434"/>
    </location>
</feature>
<dbReference type="EMBL" id="OU900107">
    <property type="protein sequence ID" value="CAG9857510.1"/>
    <property type="molecule type" value="Genomic_DNA"/>
</dbReference>
<feature type="compositionally biased region" description="Basic and acidic residues" evidence="1">
    <location>
        <begin position="128"/>
        <end position="144"/>
    </location>
</feature>
<evidence type="ECO:0000313" key="3">
    <source>
        <dbReference type="Proteomes" id="UP001153712"/>
    </source>
</evidence>
<dbReference type="InterPro" id="IPR027871">
    <property type="entry name" value="DUF4603"/>
</dbReference>
<dbReference type="Pfam" id="PF15376">
    <property type="entry name" value="DUF4603"/>
    <property type="match status" value="1"/>
</dbReference>
<feature type="region of interest" description="Disordered" evidence="1">
    <location>
        <begin position="185"/>
        <end position="228"/>
    </location>
</feature>
<sequence>MKYPQAVSMPSAVSNWLDEQLEARGIDAVVYTRYILSLFHSVDLFYPEEDDLRHPKKEGRRSNRSQAGSLRSTSDWWRHAYADPERIKRSAAVECLLSASEQNCEIESLIDELCEKLKEANEEEDSIEEKPTAESAPRRRCDKKKISPRELAEKYYAAFPPLKSLSPADDSKLLALVPRWRSVETAATAEASPVKRRSVKKAKKSASFSGTKSGYKDNSETMKAHSQARQRLNWSNNNNNRYNNFPSNNMKQQQALIGEPIGTFAGHDDRCLDVEKDIWRATDEDETNMYVDLPVDIKVLLDSPTPHDKTVELMNLANMRDTGNRRFIPYGTNIIGNSIWSTDQGVIDDNAMNASIEEGDFGLDLKFSSISIDNPTLNLDDWLTNGVDGLLENDTRRNCRRRLFRGSTVDDWRNDTNNNNNSNNKDVEDRSMGSDDDEKLMMNWLEHSLNKLNHDRWSSGFVEVAPGDVAKGRPSKPAFPIAYSNNKDEKEDLLTSERTHFKPISDKEAARCLATNVAKQPFTYADGSSFLICNNLDKVNYKRSESGAMLLENEFGQSKKYYPYKIEESSPSPVPDAPEFFLKFSVCQNDKSCQTEPPAVADEPPNQFDEIMNVGRTLADRLGAASEDEASLDSLLSTLPRPESVLDEVVWKYKGILWCEKCGDAAASGKPGHTWNGAGWADGRTDDADWRGSGLRSIWDDGEACATCLKAKQSWGGGGGRPSLDRRLREDITQDGEQLLSDLINARKFYMASPPPSAVGVEASNERKRRHSEEDGRAASWSFASRLEEDCLMQMAGLSDARAVTL</sequence>
<dbReference type="PANTHER" id="PTHR17611">
    <property type="entry name" value="DNA SEGMENT, CHR 5, ERATO DOI 579, EXPRESSED"/>
    <property type="match status" value="1"/>
</dbReference>
<protein>
    <submittedName>
        <fullName evidence="2">Uncharacterized protein</fullName>
    </submittedName>
</protein>
<name>A0A9N9XKK3_PHYSR</name>
<evidence type="ECO:0000256" key="1">
    <source>
        <dbReference type="SAM" id="MobiDB-lite"/>
    </source>
</evidence>
<feature type="compositionally biased region" description="Low complexity" evidence="1">
    <location>
        <begin position="415"/>
        <end position="424"/>
    </location>
</feature>
<accession>A0A9N9XKK3</accession>
<dbReference type="Proteomes" id="UP001153712">
    <property type="component" value="Chromosome 14"/>
</dbReference>
<feature type="region of interest" description="Disordered" evidence="1">
    <location>
        <begin position="120"/>
        <end position="144"/>
    </location>
</feature>
<feature type="compositionally biased region" description="Basic residues" evidence="1">
    <location>
        <begin position="194"/>
        <end position="204"/>
    </location>
</feature>
<evidence type="ECO:0000313" key="2">
    <source>
        <dbReference type="EMBL" id="CAG9857510.1"/>
    </source>
</evidence>
<dbReference type="PANTHER" id="PTHR17611:SF3">
    <property type="entry name" value="DNA SEGMENT, CHR 5, ERATO DOI 579, EXPRESSED"/>
    <property type="match status" value="1"/>
</dbReference>
<gene>
    <name evidence="2" type="ORF">PHYEVI_LOCUS3915</name>
</gene>
<keyword evidence="3" id="KW-1185">Reference proteome</keyword>
<feature type="compositionally biased region" description="Basic and acidic residues" evidence="1">
    <location>
        <begin position="214"/>
        <end position="223"/>
    </location>
</feature>
<feature type="region of interest" description="Disordered" evidence="1">
    <location>
        <begin position="755"/>
        <end position="776"/>
    </location>
</feature>
<proteinExistence type="predicted"/>
<dbReference type="AlphaFoldDB" id="A0A9N9XKK3"/>
<organism evidence="2 3">
    <name type="scientific">Phyllotreta striolata</name>
    <name type="common">Striped flea beetle</name>
    <name type="synonym">Crioceris striolata</name>
    <dbReference type="NCBI Taxonomy" id="444603"/>
    <lineage>
        <taxon>Eukaryota</taxon>
        <taxon>Metazoa</taxon>
        <taxon>Ecdysozoa</taxon>
        <taxon>Arthropoda</taxon>
        <taxon>Hexapoda</taxon>
        <taxon>Insecta</taxon>
        <taxon>Pterygota</taxon>
        <taxon>Neoptera</taxon>
        <taxon>Endopterygota</taxon>
        <taxon>Coleoptera</taxon>
        <taxon>Polyphaga</taxon>
        <taxon>Cucujiformia</taxon>
        <taxon>Chrysomeloidea</taxon>
        <taxon>Chrysomelidae</taxon>
        <taxon>Galerucinae</taxon>
        <taxon>Alticini</taxon>
        <taxon>Phyllotreta</taxon>
    </lineage>
</organism>